<dbReference type="EMBL" id="CP072943">
    <property type="protein sequence ID" value="QTX31880.1"/>
    <property type="molecule type" value="Genomic_DNA"/>
</dbReference>
<dbReference type="Gene3D" id="1.10.10.10">
    <property type="entry name" value="Winged helix-like DNA-binding domain superfamily/Winged helix DNA-binding domain"/>
    <property type="match status" value="1"/>
</dbReference>
<dbReference type="KEGG" id="aram:KAR29_11180"/>
<dbReference type="SMART" id="SM00346">
    <property type="entry name" value="HTH_ICLR"/>
    <property type="match status" value="1"/>
</dbReference>
<feature type="domain" description="HTH iclR-type" evidence="4">
    <location>
        <begin position="10"/>
        <end position="71"/>
    </location>
</feature>
<evidence type="ECO:0000256" key="3">
    <source>
        <dbReference type="ARBA" id="ARBA00023163"/>
    </source>
</evidence>
<organism evidence="6 7">
    <name type="scientific">Aminithiophilus ramosus</name>
    <dbReference type="NCBI Taxonomy" id="3029084"/>
    <lineage>
        <taxon>Bacteria</taxon>
        <taxon>Thermotogati</taxon>
        <taxon>Synergistota</taxon>
        <taxon>Synergistia</taxon>
        <taxon>Synergistales</taxon>
        <taxon>Aminithiophilaceae</taxon>
        <taxon>Aminithiophilus</taxon>
    </lineage>
</organism>
<evidence type="ECO:0000313" key="7">
    <source>
        <dbReference type="Proteomes" id="UP000671879"/>
    </source>
</evidence>
<dbReference type="InterPro" id="IPR036388">
    <property type="entry name" value="WH-like_DNA-bd_sf"/>
</dbReference>
<accession>A0A9Q7AH65</accession>
<keyword evidence="2" id="KW-0238">DNA-binding</keyword>
<dbReference type="Proteomes" id="UP000671879">
    <property type="component" value="Chromosome"/>
</dbReference>
<dbReference type="Pfam" id="PF01614">
    <property type="entry name" value="IclR_C"/>
    <property type="match status" value="1"/>
</dbReference>
<dbReference type="PANTHER" id="PTHR30136">
    <property type="entry name" value="HELIX-TURN-HELIX TRANSCRIPTIONAL REGULATOR, ICLR FAMILY"/>
    <property type="match status" value="1"/>
</dbReference>
<dbReference type="GO" id="GO:0045892">
    <property type="term" value="P:negative regulation of DNA-templated transcription"/>
    <property type="evidence" value="ECO:0007669"/>
    <property type="project" value="TreeGrafter"/>
</dbReference>
<protein>
    <submittedName>
        <fullName evidence="6">IclR family transcriptional regulator</fullName>
    </submittedName>
</protein>
<dbReference type="GO" id="GO:0003677">
    <property type="term" value="F:DNA binding"/>
    <property type="evidence" value="ECO:0007669"/>
    <property type="project" value="UniProtKB-KW"/>
</dbReference>
<dbReference type="PANTHER" id="PTHR30136:SF24">
    <property type="entry name" value="HTH-TYPE TRANSCRIPTIONAL REPRESSOR ALLR"/>
    <property type="match status" value="1"/>
</dbReference>
<dbReference type="PROSITE" id="PS51077">
    <property type="entry name" value="HTH_ICLR"/>
    <property type="match status" value="1"/>
</dbReference>
<dbReference type="GO" id="GO:0003700">
    <property type="term" value="F:DNA-binding transcription factor activity"/>
    <property type="evidence" value="ECO:0007669"/>
    <property type="project" value="TreeGrafter"/>
</dbReference>
<dbReference type="RefSeq" id="WP_274373073.1">
    <property type="nucleotide sequence ID" value="NZ_CP072943.1"/>
</dbReference>
<dbReference type="SUPFAM" id="SSF55781">
    <property type="entry name" value="GAF domain-like"/>
    <property type="match status" value="1"/>
</dbReference>
<gene>
    <name evidence="6" type="ORF">KAR29_11180</name>
</gene>
<dbReference type="SUPFAM" id="SSF46785">
    <property type="entry name" value="Winged helix' DNA-binding domain"/>
    <property type="match status" value="1"/>
</dbReference>
<keyword evidence="1" id="KW-0805">Transcription regulation</keyword>
<dbReference type="InterPro" id="IPR005471">
    <property type="entry name" value="Tscrpt_reg_IclR_N"/>
</dbReference>
<keyword evidence="7" id="KW-1185">Reference proteome</keyword>
<feature type="domain" description="IclR-ED" evidence="5">
    <location>
        <begin position="72"/>
        <end position="255"/>
    </location>
</feature>
<evidence type="ECO:0000313" key="6">
    <source>
        <dbReference type="EMBL" id="QTX31880.1"/>
    </source>
</evidence>
<reference evidence="7" key="1">
    <citation type="submission" date="2021-04" db="EMBL/GenBank/DDBJ databases">
        <title>A novel Synergistetes isolate from a pyrite-forming mixed culture.</title>
        <authorList>
            <person name="Bunk B."/>
            <person name="Sproer C."/>
            <person name="Spring S."/>
            <person name="Pester M."/>
        </authorList>
    </citation>
    <scope>NUCLEOTIDE SEQUENCE [LARGE SCALE GENOMIC DNA]</scope>
    <source>
        <strain evidence="7">J.5.4.2-T.3.5.2</strain>
    </source>
</reference>
<proteinExistence type="predicted"/>
<evidence type="ECO:0000259" key="4">
    <source>
        <dbReference type="PROSITE" id="PS51077"/>
    </source>
</evidence>
<name>A0A9Q7AH65_9BACT</name>
<dbReference type="Pfam" id="PF09339">
    <property type="entry name" value="HTH_IclR"/>
    <property type="match status" value="1"/>
</dbReference>
<keyword evidence="3" id="KW-0804">Transcription</keyword>
<dbReference type="AlphaFoldDB" id="A0A9Q7AH65"/>
<dbReference type="InterPro" id="IPR050707">
    <property type="entry name" value="HTH_MetabolicPath_Reg"/>
</dbReference>
<sequence length="260" mass="28372">MTGESDSSNIRVLDRALAVLQVLADVRDDAGVTEIATSVGLSKATVYRILATLETHRVVFRTENGRYQMGSAPLLWADAYRRQVDLVVLAHPLLKNLLQDVGETIHLSRYQGGETFYLDKFESSHPVGMRSRIGASLSMYCTAAGRAILARLPQNELDHYLRSTPLVPRTERTLVEPGALLAMLNVVRRRGWAEEHEENEEGIRCVGAAIVSAQGYPVGALSISAPAYRFADDQIRPVGEKALEAARAISALMGYGGALP</sequence>
<evidence type="ECO:0000256" key="2">
    <source>
        <dbReference type="ARBA" id="ARBA00023125"/>
    </source>
</evidence>
<dbReference type="InterPro" id="IPR014757">
    <property type="entry name" value="Tscrpt_reg_IclR_C"/>
</dbReference>
<dbReference type="InterPro" id="IPR029016">
    <property type="entry name" value="GAF-like_dom_sf"/>
</dbReference>
<dbReference type="PROSITE" id="PS51078">
    <property type="entry name" value="ICLR_ED"/>
    <property type="match status" value="1"/>
</dbReference>
<evidence type="ECO:0000259" key="5">
    <source>
        <dbReference type="PROSITE" id="PS51078"/>
    </source>
</evidence>
<dbReference type="Gene3D" id="3.30.450.40">
    <property type="match status" value="1"/>
</dbReference>
<evidence type="ECO:0000256" key="1">
    <source>
        <dbReference type="ARBA" id="ARBA00023015"/>
    </source>
</evidence>
<dbReference type="InterPro" id="IPR036390">
    <property type="entry name" value="WH_DNA-bd_sf"/>
</dbReference>